<evidence type="ECO:0000313" key="4">
    <source>
        <dbReference type="Proteomes" id="UP000195141"/>
    </source>
</evidence>
<dbReference type="RefSeq" id="WP_086347671.1">
    <property type="nucleotide sequence ID" value="NZ_CP147247.1"/>
</dbReference>
<dbReference type="InterPro" id="IPR008407">
    <property type="entry name" value="Brnchd-chn_aa_trnsp_AzlD"/>
</dbReference>
<dbReference type="Pfam" id="PF05437">
    <property type="entry name" value="AzlD"/>
    <property type="match status" value="1"/>
</dbReference>
<feature type="transmembrane region" description="Helical" evidence="1">
    <location>
        <begin position="89"/>
        <end position="106"/>
    </location>
</feature>
<sequence>MLNSYVLLTILGCSIVTWLPRVIPFALTKKVTFPKPLLDFLSYIPICILTALLLQSVLVYKDGEFPTVKLLEAISCIPTLLVAVRTKDLMKTVIVGIVTIALLRLIF</sequence>
<keyword evidence="1" id="KW-0472">Membrane</keyword>
<keyword evidence="1" id="KW-0812">Transmembrane</keyword>
<reference evidence="2" key="1">
    <citation type="submission" date="2017-05" db="EMBL/GenBank/DDBJ databases">
        <title>The Genome Sequence of Enterococcus sp. 9E7_DIV0242.</title>
        <authorList>
            <consortium name="The Broad Institute Genomics Platform"/>
            <consortium name="The Broad Institute Genomic Center for Infectious Diseases"/>
            <person name="Earl A."/>
            <person name="Manson A."/>
            <person name="Schwartman J."/>
            <person name="Gilmore M."/>
            <person name="Abouelleil A."/>
            <person name="Cao P."/>
            <person name="Chapman S."/>
            <person name="Cusick C."/>
            <person name="Shea T."/>
            <person name="Young S."/>
            <person name="Neafsey D."/>
            <person name="Nusbaum C."/>
            <person name="Birren B."/>
        </authorList>
    </citation>
    <scope>NUCLEOTIDE SEQUENCE [LARGE SCALE GENOMIC DNA]</scope>
    <source>
        <strain evidence="2">9E7_DIV0242</strain>
    </source>
</reference>
<organism evidence="2">
    <name type="scientific">Candidatus Enterococcus clewellii</name>
    <dbReference type="NCBI Taxonomy" id="1834193"/>
    <lineage>
        <taxon>Bacteria</taxon>
        <taxon>Bacillati</taxon>
        <taxon>Bacillota</taxon>
        <taxon>Bacilli</taxon>
        <taxon>Lactobacillales</taxon>
        <taxon>Enterococcaceae</taxon>
        <taxon>Enterococcus</taxon>
    </lineage>
</organism>
<reference evidence="3" key="2">
    <citation type="submission" date="2017-05" db="EMBL/GenBank/DDBJ databases">
        <authorList>
            <consortium name="The Broad Institute Genomics Platform"/>
            <consortium name="The Broad Institute Genomic Center for Infectious Diseases"/>
            <person name="Earl A."/>
            <person name="Manson A."/>
            <person name="Schwartman J."/>
            <person name="Gilmore M."/>
            <person name="Abouelleil A."/>
            <person name="Cao P."/>
            <person name="Chapman S."/>
            <person name="Cusick C."/>
            <person name="Shea T."/>
            <person name="Young S."/>
            <person name="Neafsey D."/>
            <person name="Nusbaum C."/>
            <person name="Birren B."/>
        </authorList>
    </citation>
    <scope>NUCLEOTIDE SEQUENCE</scope>
    <source>
        <strain evidence="3">9E7_DIV0242</strain>
    </source>
</reference>
<dbReference type="AlphaFoldDB" id="A0A242KC18"/>
<reference evidence="3" key="3">
    <citation type="submission" date="2024-03" db="EMBL/GenBank/DDBJ databases">
        <title>The Genome Sequence of Enterococcus sp. DIV0242b.</title>
        <authorList>
            <consortium name="The Broad Institute Genomics Platform"/>
            <consortium name="The Broad Institute Microbial Omics Core"/>
            <consortium name="The Broad Institute Genomic Center for Infectious Diseases"/>
            <person name="Earl A."/>
            <person name="Manson A."/>
            <person name="Gilmore M."/>
            <person name="Schwartman J."/>
            <person name="Shea T."/>
            <person name="Abouelleil A."/>
            <person name="Cao P."/>
            <person name="Chapman S."/>
            <person name="Cusick C."/>
            <person name="Young S."/>
            <person name="Neafsey D."/>
            <person name="Nusbaum C."/>
            <person name="Birren B."/>
        </authorList>
    </citation>
    <scope>NUCLEOTIDE SEQUENCE</scope>
    <source>
        <strain evidence="3">9E7_DIV0242</strain>
    </source>
</reference>
<evidence type="ECO:0000313" key="2">
    <source>
        <dbReference type="EMBL" id="OTP18713.1"/>
    </source>
</evidence>
<dbReference type="EMBL" id="CP147247">
    <property type="protein sequence ID" value="WYJ88772.1"/>
    <property type="molecule type" value="Genomic_DNA"/>
</dbReference>
<dbReference type="OrthoDB" id="7870017at2"/>
<protein>
    <recommendedName>
        <fullName evidence="5">Branched-chain amino acid transporter AzlD</fullName>
    </recommendedName>
</protein>
<evidence type="ECO:0008006" key="5">
    <source>
        <dbReference type="Google" id="ProtNLM"/>
    </source>
</evidence>
<dbReference type="Proteomes" id="UP000195141">
    <property type="component" value="Chromosome"/>
</dbReference>
<evidence type="ECO:0000256" key="1">
    <source>
        <dbReference type="SAM" id="Phobius"/>
    </source>
</evidence>
<name>A0A242KC18_9ENTE</name>
<dbReference type="EMBL" id="NGMM01000001">
    <property type="protein sequence ID" value="OTP18713.1"/>
    <property type="molecule type" value="Genomic_DNA"/>
</dbReference>
<keyword evidence="1" id="KW-1133">Transmembrane helix</keyword>
<gene>
    <name evidence="3" type="ORF">A5888_000491</name>
    <name evidence="2" type="ORF">A5888_000527</name>
</gene>
<evidence type="ECO:0000313" key="3">
    <source>
        <dbReference type="EMBL" id="WYJ88772.1"/>
    </source>
</evidence>
<feature type="transmembrane region" description="Helical" evidence="1">
    <location>
        <begin position="6"/>
        <end position="28"/>
    </location>
</feature>
<feature type="transmembrane region" description="Helical" evidence="1">
    <location>
        <begin position="40"/>
        <end position="60"/>
    </location>
</feature>
<keyword evidence="4" id="KW-1185">Reference proteome</keyword>
<accession>A0A242KC18</accession>
<proteinExistence type="predicted"/>